<keyword evidence="5" id="KW-0999">Mitochondrion inner membrane</keyword>
<evidence type="ECO:0000256" key="1">
    <source>
        <dbReference type="ARBA" id="ARBA00004448"/>
    </source>
</evidence>
<sequence length="318" mass="35738">MTRDVGQDHLRRGQEVSTFKSFLAGSVSGVAARTVTAPMDILKIRLQITPYTRNATNVLSHQSRVWGMVKDIVTKEGLRGFWKGNIPGSIMYVIYGGIQFSSYSKFNWALKSFNWPDQVHSAVVGALAGFTGSLCAYPFDVLRTRFVANKERTSFKLGKMITDIWRTEGLQGFYRGCSISIVAITISSSVIFGTYETIKIYCDERLSKESHSWLYRSLSSSAGAIGGITSKIITFPIDTVRRRVQIKDSQHLGSFFNEHSERLYLSHQHRGSMKMAMSILQKEGILGLYRGLLVSLCKNVPTTMVSLWTYEQIVKQIT</sequence>
<evidence type="ECO:0000256" key="5">
    <source>
        <dbReference type="ARBA" id="ARBA00022792"/>
    </source>
</evidence>
<evidence type="ECO:0000313" key="11">
    <source>
        <dbReference type="EMBL" id="CCF60512.1"/>
    </source>
</evidence>
<dbReference type="InterPro" id="IPR023395">
    <property type="entry name" value="MCP_dom_sf"/>
</dbReference>
<dbReference type="STRING" id="1071382.H2B1L2"/>
<dbReference type="Gene3D" id="1.50.40.10">
    <property type="entry name" value="Mitochondrial carrier domain"/>
    <property type="match status" value="1"/>
</dbReference>
<dbReference type="OrthoDB" id="18574at2759"/>
<evidence type="ECO:0000256" key="6">
    <source>
        <dbReference type="ARBA" id="ARBA00022989"/>
    </source>
</evidence>
<dbReference type="InterPro" id="IPR002067">
    <property type="entry name" value="MCP"/>
</dbReference>
<evidence type="ECO:0000256" key="10">
    <source>
        <dbReference type="RuleBase" id="RU000488"/>
    </source>
</evidence>
<dbReference type="GO" id="GO:0090422">
    <property type="term" value="F:thiamine pyrophosphate transmembrane transporter activity"/>
    <property type="evidence" value="ECO:0007669"/>
    <property type="project" value="EnsemblFungi"/>
</dbReference>
<comment type="subcellular location">
    <subcellularLocation>
        <location evidence="1">Mitochondrion inner membrane</location>
        <topology evidence="1">Multi-pass membrane protein</topology>
    </subcellularLocation>
</comment>
<evidence type="ECO:0000256" key="2">
    <source>
        <dbReference type="ARBA" id="ARBA00022448"/>
    </source>
</evidence>
<evidence type="ECO:0008006" key="13">
    <source>
        <dbReference type="Google" id="ProtNLM"/>
    </source>
</evidence>
<evidence type="ECO:0000256" key="8">
    <source>
        <dbReference type="ARBA" id="ARBA00023136"/>
    </source>
</evidence>
<evidence type="ECO:0000313" key="12">
    <source>
        <dbReference type="Proteomes" id="UP000005220"/>
    </source>
</evidence>
<dbReference type="GeneID" id="13886701"/>
<dbReference type="HOGENOM" id="CLU_015166_10_3_1"/>
<keyword evidence="12" id="KW-1185">Reference proteome</keyword>
<dbReference type="AlphaFoldDB" id="H2B1L2"/>
<keyword evidence="2 10" id="KW-0813">Transport</keyword>
<dbReference type="InterPro" id="IPR018108">
    <property type="entry name" value="MCP_transmembrane"/>
</dbReference>
<evidence type="ECO:0000256" key="7">
    <source>
        <dbReference type="ARBA" id="ARBA00023128"/>
    </source>
</evidence>
<feature type="repeat" description="Solcar" evidence="9">
    <location>
        <begin position="116"/>
        <end position="201"/>
    </location>
</feature>
<accession>H2B1L2</accession>
<evidence type="ECO:0000256" key="4">
    <source>
        <dbReference type="ARBA" id="ARBA00022737"/>
    </source>
</evidence>
<keyword evidence="8 9" id="KW-0472">Membrane</keyword>
<keyword evidence="4" id="KW-0677">Repeat</keyword>
<keyword evidence="7" id="KW-0496">Mitochondrion</keyword>
<dbReference type="PANTHER" id="PTHR24089">
    <property type="entry name" value="SOLUTE CARRIER FAMILY 25"/>
    <property type="match status" value="1"/>
</dbReference>
<feature type="repeat" description="Solcar" evidence="9">
    <location>
        <begin position="214"/>
        <end position="316"/>
    </location>
</feature>
<dbReference type="Pfam" id="PF00153">
    <property type="entry name" value="Mito_carr"/>
    <property type="match status" value="3"/>
</dbReference>
<dbReference type="PROSITE" id="PS50920">
    <property type="entry name" value="SOLCAR"/>
    <property type="match status" value="3"/>
</dbReference>
<evidence type="ECO:0000256" key="9">
    <source>
        <dbReference type="PROSITE-ProRule" id="PRU00282"/>
    </source>
</evidence>
<protein>
    <recommendedName>
        <fullName evidence="13">Mitochondrial thiamine pyrophosphate carrier 1</fullName>
    </recommendedName>
</protein>
<dbReference type="EMBL" id="HE650831">
    <property type="protein sequence ID" value="CCF60512.1"/>
    <property type="molecule type" value="Genomic_DNA"/>
</dbReference>
<dbReference type="Proteomes" id="UP000005220">
    <property type="component" value="Chromosome 11"/>
</dbReference>
<proteinExistence type="inferred from homology"/>
<gene>
    <name evidence="11" type="primary">KAFR0K01580</name>
    <name evidence="11" type="ORF">KAFR_0K01580</name>
</gene>
<feature type="repeat" description="Solcar" evidence="9">
    <location>
        <begin position="16"/>
        <end position="109"/>
    </location>
</feature>
<evidence type="ECO:0000256" key="3">
    <source>
        <dbReference type="ARBA" id="ARBA00022692"/>
    </source>
</evidence>
<dbReference type="KEGG" id="kaf:KAFR_0K01580"/>
<organism evidence="11 12">
    <name type="scientific">Kazachstania africana (strain ATCC 22294 / BCRC 22015 / CBS 2517 / CECT 1963 / NBRC 1671 / NRRL Y-8276)</name>
    <name type="common">Yeast</name>
    <name type="synonym">Kluyveromyces africanus</name>
    <dbReference type="NCBI Taxonomy" id="1071382"/>
    <lineage>
        <taxon>Eukaryota</taxon>
        <taxon>Fungi</taxon>
        <taxon>Dikarya</taxon>
        <taxon>Ascomycota</taxon>
        <taxon>Saccharomycotina</taxon>
        <taxon>Saccharomycetes</taxon>
        <taxon>Saccharomycetales</taxon>
        <taxon>Saccharomycetaceae</taxon>
        <taxon>Kazachstania</taxon>
    </lineage>
</organism>
<dbReference type="RefSeq" id="XP_003959647.1">
    <property type="nucleotide sequence ID" value="XM_003959598.1"/>
</dbReference>
<keyword evidence="6" id="KW-1133">Transmembrane helix</keyword>
<name>H2B1L2_KAZAF</name>
<dbReference type="GO" id="GO:0005743">
    <property type="term" value="C:mitochondrial inner membrane"/>
    <property type="evidence" value="ECO:0007669"/>
    <property type="project" value="UniProtKB-SubCell"/>
</dbReference>
<dbReference type="GO" id="GO:1990545">
    <property type="term" value="P:mitochondrial thiamine pyrophosphate transmembrane transport"/>
    <property type="evidence" value="ECO:0007669"/>
    <property type="project" value="EnsemblFungi"/>
</dbReference>
<dbReference type="eggNOG" id="KOG0752">
    <property type="taxonomic scope" value="Eukaryota"/>
</dbReference>
<reference evidence="11 12" key="1">
    <citation type="journal article" date="2011" name="Proc. Natl. Acad. Sci. U.S.A.">
        <title>Evolutionary erosion of yeast sex chromosomes by mating-type switching accidents.</title>
        <authorList>
            <person name="Gordon J.L."/>
            <person name="Armisen D."/>
            <person name="Proux-Wera E."/>
            <person name="Oheigeartaigh S.S."/>
            <person name="Byrne K.P."/>
            <person name="Wolfe K.H."/>
        </authorList>
    </citation>
    <scope>NUCLEOTIDE SEQUENCE [LARGE SCALE GENOMIC DNA]</scope>
    <source>
        <strain evidence="12">ATCC 22294 / BCRC 22015 / CBS 2517 / CECT 1963 / NBRC 1671 / NRRL Y-8276</strain>
    </source>
</reference>
<comment type="similarity">
    <text evidence="10">Belongs to the mitochondrial carrier (TC 2.A.29) family.</text>
</comment>
<dbReference type="PRINTS" id="PR00926">
    <property type="entry name" value="MITOCARRIER"/>
</dbReference>
<keyword evidence="3 9" id="KW-0812">Transmembrane</keyword>
<dbReference type="FunCoup" id="H2B1L2">
    <property type="interactions" value="47"/>
</dbReference>
<dbReference type="SUPFAM" id="SSF103506">
    <property type="entry name" value="Mitochondrial carrier"/>
    <property type="match status" value="1"/>
</dbReference>
<dbReference type="InParanoid" id="H2B1L2"/>